<feature type="domain" description="Acetyl-CoA dehydrogenase-like C-terminal" evidence="14">
    <location>
        <begin position="459"/>
        <end position="575"/>
    </location>
</feature>
<dbReference type="Pfam" id="PF02771">
    <property type="entry name" value="Acyl-CoA_dh_N"/>
    <property type="match status" value="1"/>
</dbReference>
<dbReference type="InterPro" id="IPR025878">
    <property type="entry name" value="Acyl-CoA_dh-like_C_dom"/>
</dbReference>
<keyword evidence="3 10" id="KW-0285">Flavoprotein</keyword>
<keyword evidence="16" id="KW-1185">Reference proteome</keyword>
<evidence type="ECO:0000256" key="8">
    <source>
        <dbReference type="ARBA" id="ARBA00066694"/>
    </source>
</evidence>
<dbReference type="InterPro" id="IPR037069">
    <property type="entry name" value="AcylCoA_DH/ox_N_sf"/>
</dbReference>
<gene>
    <name evidence="15" type="ORF">SAMN04488125_101208</name>
</gene>
<dbReference type="InterPro" id="IPR006091">
    <property type="entry name" value="Acyl-CoA_Oxase/DH_mid-dom"/>
</dbReference>
<evidence type="ECO:0000256" key="5">
    <source>
        <dbReference type="ARBA" id="ARBA00023002"/>
    </source>
</evidence>
<dbReference type="Proteomes" id="UP000198804">
    <property type="component" value="Unassembled WGS sequence"/>
</dbReference>
<dbReference type="Pfam" id="PF02770">
    <property type="entry name" value="Acyl-CoA_dh_M"/>
    <property type="match status" value="1"/>
</dbReference>
<evidence type="ECO:0000313" key="15">
    <source>
        <dbReference type="EMBL" id="SFK31144.1"/>
    </source>
</evidence>
<dbReference type="RefSeq" id="WP_091941064.1">
    <property type="nucleotide sequence ID" value="NZ_FOSV01000001.1"/>
</dbReference>
<dbReference type="AlphaFoldDB" id="A0A1I3YH14"/>
<dbReference type="InterPro" id="IPR052166">
    <property type="entry name" value="Diverse_Acyl-CoA_DH"/>
</dbReference>
<evidence type="ECO:0000256" key="9">
    <source>
        <dbReference type="ARBA" id="ARBA00069043"/>
    </source>
</evidence>
<evidence type="ECO:0000256" key="4">
    <source>
        <dbReference type="ARBA" id="ARBA00022827"/>
    </source>
</evidence>
<dbReference type="Gene3D" id="1.20.140.10">
    <property type="entry name" value="Butyryl-CoA Dehydrogenase, subunit A, domain 3"/>
    <property type="match status" value="1"/>
</dbReference>
<reference evidence="16" key="1">
    <citation type="submission" date="2016-10" db="EMBL/GenBank/DDBJ databases">
        <authorList>
            <person name="Varghese N."/>
            <person name="Submissions S."/>
        </authorList>
    </citation>
    <scope>NUCLEOTIDE SEQUENCE [LARGE SCALE GENOMIC DNA]</scope>
    <source>
        <strain evidence="16">CGMCC 1.6474</strain>
    </source>
</reference>
<feature type="domain" description="Acyl-CoA dehydrogenase/oxidase N-terminal" evidence="13">
    <location>
        <begin position="34"/>
        <end position="154"/>
    </location>
</feature>
<dbReference type="InterPro" id="IPR009100">
    <property type="entry name" value="AcylCoA_DH/oxidase_NM_dom_sf"/>
</dbReference>
<comment type="cofactor">
    <cofactor evidence="1 10">
        <name>FAD</name>
        <dbReference type="ChEBI" id="CHEBI:57692"/>
    </cofactor>
</comment>
<dbReference type="Gene3D" id="2.40.110.10">
    <property type="entry name" value="Butyryl-CoA Dehydrogenase, subunit A, domain 2"/>
    <property type="match status" value="1"/>
</dbReference>
<comment type="similarity">
    <text evidence="2 10">Belongs to the acyl-CoA dehydrogenase family.</text>
</comment>
<keyword evidence="5 10" id="KW-0560">Oxidoreductase</keyword>
<evidence type="ECO:0000313" key="16">
    <source>
        <dbReference type="Proteomes" id="UP000198804"/>
    </source>
</evidence>
<sequence length="587" mass="60515">MTYRAPVEEMVFTLRHVAGLDAVLAEGGSDLAPEDAIAILEEAGRFAAGVIAPLNRAGDRHGTPFSEGAVTTPPGWAAAYRAFVAGGWNGVLASPEHGGQGLPHLVAAACTEMWNGANLAFGLCPLLTAGGIEALAAHGSDDLKGRYLEKLVSGAWTATMNLTEPQAGSDLSGLRTRAEPNGDGSYRITGAKIYITYGEHDLADNICHLVLARLKDAPAGTRGISLFLVPKVLPDGARNDLRCSGIEHKLGIHASPTCSMAFGDGGGATGWLIGEENRGLACMFTMMNSARLNVGLQGVGVAEAATQKALDYARERRQGRAPGAAEPVSAIAAHADVQRMLLTMKAYTAASRGICYLTAQALDAAHGPEGRTAYDRASLLTPVAKAFATDIANEVTSLGVQVHGGMGFVEETGAAQLMRDARILGIYEGTNGIQAIDLVTRKLPLNGGTTVGAQIAAIRRVAEGLLKDGNPGFGHAAARLREGISSLDRATGFLLKALGSNRPQDALPGATPYLRLFGLVQGAACLAQAGLASSAALTAGETDPAHAARIALARFFAENLLPAASGLEQAILTGGSFADDPAFALAG</sequence>
<proteinExistence type="inferred from homology"/>
<evidence type="ECO:0000256" key="6">
    <source>
        <dbReference type="ARBA" id="ARBA00051388"/>
    </source>
</evidence>
<evidence type="ECO:0000256" key="3">
    <source>
        <dbReference type="ARBA" id="ARBA00022630"/>
    </source>
</evidence>
<dbReference type="InterPro" id="IPR009075">
    <property type="entry name" value="AcylCo_DH/oxidase_C"/>
</dbReference>
<dbReference type="InterPro" id="IPR036250">
    <property type="entry name" value="AcylCo_DH-like_C"/>
</dbReference>
<evidence type="ECO:0000259" key="14">
    <source>
        <dbReference type="Pfam" id="PF12806"/>
    </source>
</evidence>
<comment type="catalytic activity">
    <reaction evidence="6">
        <text>3-(methylsulfanyl)propanoyl-CoA + oxidized [electron-transfer flavoprotein] + H(+) = 3-(methylsulfanyl)acryloyl-CoA + reduced [electron-transfer flavoprotein]</text>
        <dbReference type="Rhea" id="RHEA:52612"/>
        <dbReference type="Rhea" id="RHEA-COMP:10685"/>
        <dbReference type="Rhea" id="RHEA-COMP:10686"/>
        <dbReference type="ChEBI" id="CHEBI:15378"/>
        <dbReference type="ChEBI" id="CHEBI:57692"/>
        <dbReference type="ChEBI" id="CHEBI:58307"/>
        <dbReference type="ChEBI" id="CHEBI:82815"/>
        <dbReference type="ChEBI" id="CHEBI:84994"/>
        <dbReference type="EC" id="1.3.99.41"/>
    </reaction>
    <physiologicalReaction direction="left-to-right" evidence="6">
        <dbReference type="Rhea" id="RHEA:52613"/>
    </physiologicalReaction>
</comment>
<feature type="domain" description="Acyl-CoA oxidase/dehydrogenase middle" evidence="12">
    <location>
        <begin position="160"/>
        <end position="263"/>
    </location>
</feature>
<dbReference type="PANTHER" id="PTHR42803:SF1">
    <property type="entry name" value="BROAD-SPECIFICITY LINEAR ACYL-COA DEHYDROGENASE FADE5"/>
    <property type="match status" value="1"/>
</dbReference>
<name>A0A1I3YH14_9HYPH</name>
<comment type="function">
    <text evidence="7">Involved in the assimilation of dimethylsulphoniopropionate (DMSP), an important compound in the fixation of carbon in marine phytoplankton, by mediating the conversion of 3-(methylthio)propanoyl-CoA (MMPA-CoA) to 3-(methylthio)acryloyl-CoA (MTA-CoA).</text>
</comment>
<dbReference type="InterPro" id="IPR013786">
    <property type="entry name" value="AcylCoA_DH/ox_N"/>
</dbReference>
<dbReference type="STRING" id="414703.SAMN04488125_101208"/>
<evidence type="ECO:0000256" key="1">
    <source>
        <dbReference type="ARBA" id="ARBA00001974"/>
    </source>
</evidence>
<dbReference type="Gene3D" id="1.10.540.10">
    <property type="entry name" value="Acyl-CoA dehydrogenase/oxidase, N-terminal domain"/>
    <property type="match status" value="1"/>
</dbReference>
<organism evidence="15 16">
    <name type="scientific">Methylorubrum salsuginis</name>
    <dbReference type="NCBI Taxonomy" id="414703"/>
    <lineage>
        <taxon>Bacteria</taxon>
        <taxon>Pseudomonadati</taxon>
        <taxon>Pseudomonadota</taxon>
        <taxon>Alphaproteobacteria</taxon>
        <taxon>Hyphomicrobiales</taxon>
        <taxon>Methylobacteriaceae</taxon>
        <taxon>Methylorubrum</taxon>
    </lineage>
</organism>
<dbReference type="Pfam" id="PF00441">
    <property type="entry name" value="Acyl-CoA_dh_1"/>
    <property type="match status" value="1"/>
</dbReference>
<dbReference type="OrthoDB" id="9807883at2"/>
<dbReference type="GO" id="GO:0050660">
    <property type="term" value="F:flavin adenine dinucleotide binding"/>
    <property type="evidence" value="ECO:0007669"/>
    <property type="project" value="InterPro"/>
</dbReference>
<keyword evidence="4 10" id="KW-0274">FAD</keyword>
<evidence type="ECO:0000256" key="10">
    <source>
        <dbReference type="RuleBase" id="RU362125"/>
    </source>
</evidence>
<dbReference type="SUPFAM" id="SSF47203">
    <property type="entry name" value="Acyl-CoA dehydrogenase C-terminal domain-like"/>
    <property type="match status" value="1"/>
</dbReference>
<feature type="domain" description="Acyl-CoA dehydrogenase/oxidase C-terminal" evidence="11">
    <location>
        <begin position="277"/>
        <end position="438"/>
    </location>
</feature>
<dbReference type="InterPro" id="IPR046373">
    <property type="entry name" value="Acyl-CoA_Oxase/DH_mid-dom_sf"/>
</dbReference>
<accession>A0A1I3YH14</accession>
<evidence type="ECO:0000259" key="13">
    <source>
        <dbReference type="Pfam" id="PF02771"/>
    </source>
</evidence>
<dbReference type="PANTHER" id="PTHR42803">
    <property type="entry name" value="ACYL-COA DEHYDROGENASE"/>
    <property type="match status" value="1"/>
</dbReference>
<evidence type="ECO:0000259" key="11">
    <source>
        <dbReference type="Pfam" id="PF00441"/>
    </source>
</evidence>
<dbReference type="Pfam" id="PF12806">
    <property type="entry name" value="Acyl-CoA_dh_C"/>
    <property type="match status" value="1"/>
</dbReference>
<evidence type="ECO:0000256" key="7">
    <source>
        <dbReference type="ARBA" id="ARBA00058683"/>
    </source>
</evidence>
<protein>
    <recommendedName>
        <fullName evidence="9">3-methylmercaptopropionyl-CoA dehydrogenase</fullName>
        <ecNumber evidence="8">1.3.99.41</ecNumber>
    </recommendedName>
</protein>
<dbReference type="FunFam" id="2.40.110.10:FF:000031">
    <property type="entry name" value="Acyl-CoA dehydrogenase, putative"/>
    <property type="match status" value="1"/>
</dbReference>
<dbReference type="EMBL" id="FOSV01000001">
    <property type="protein sequence ID" value="SFK31144.1"/>
    <property type="molecule type" value="Genomic_DNA"/>
</dbReference>
<evidence type="ECO:0000256" key="2">
    <source>
        <dbReference type="ARBA" id="ARBA00009347"/>
    </source>
</evidence>
<dbReference type="SUPFAM" id="SSF56645">
    <property type="entry name" value="Acyl-CoA dehydrogenase NM domain-like"/>
    <property type="match status" value="1"/>
</dbReference>
<evidence type="ECO:0000259" key="12">
    <source>
        <dbReference type="Pfam" id="PF02770"/>
    </source>
</evidence>
<dbReference type="GO" id="GO:0016627">
    <property type="term" value="F:oxidoreductase activity, acting on the CH-CH group of donors"/>
    <property type="evidence" value="ECO:0007669"/>
    <property type="project" value="InterPro"/>
</dbReference>
<dbReference type="EC" id="1.3.99.41" evidence="8"/>